<name>A0A7M1RQX3_9CAUD</name>
<reference evidence="1 2" key="1">
    <citation type="submission" date="2020-07" db="EMBL/GenBank/DDBJ databases">
        <title>Taxonomic proposal: Crassvirales, a new order of highly abundant and diverse bacterial viruses.</title>
        <authorList>
            <person name="Shkoporov A.N."/>
            <person name="Stockdale S.R."/>
            <person name="Guerin E."/>
            <person name="Ross R.P."/>
            <person name="Hill C."/>
        </authorList>
    </citation>
    <scope>NUCLEOTIDE SEQUENCE [LARGE SCALE GENOMIC DNA]</scope>
</reference>
<evidence type="ECO:0000313" key="2">
    <source>
        <dbReference type="Proteomes" id="UP000594150"/>
    </source>
</evidence>
<proteinExistence type="predicted"/>
<dbReference type="Proteomes" id="UP000594150">
    <property type="component" value="Segment"/>
</dbReference>
<keyword evidence="2" id="KW-1185">Reference proteome</keyword>
<dbReference type="GeneID" id="65130591"/>
<sequence>MRLNGPGVYQIVGSNIELLAVVVGEAPYLRITSAIIMNEAFQNAKFREVKEESYEIQSIYNHPDSYVCYPYEGSEVCQLPIERRSMRGSKMPITTDDEYNEFKRRYINDTSIPGRGTMSTKMYIMDRTGWSAAQAQLVICKLAKEVKKENGNIQYYKLGIYSMG</sequence>
<dbReference type="EMBL" id="MT774395">
    <property type="protein sequence ID" value="QOR56678.1"/>
    <property type="molecule type" value="Genomic_DNA"/>
</dbReference>
<evidence type="ECO:0000313" key="1">
    <source>
        <dbReference type="EMBL" id="QOR56678.1"/>
    </source>
</evidence>
<accession>A0A7M1RQX3</accession>
<dbReference type="RefSeq" id="YP_010112130.1">
    <property type="nucleotide sequence ID" value="NC_055888.1"/>
</dbReference>
<dbReference type="KEGG" id="vg:65130591"/>
<protein>
    <submittedName>
        <fullName evidence="1">Uncharacterized protein</fullName>
    </submittedName>
</protein>
<organism evidence="1 2">
    <name type="scientific">uncultured phage cr52_1</name>
    <dbReference type="NCBI Taxonomy" id="2772079"/>
    <lineage>
        <taxon>Viruses</taxon>
        <taxon>Duplodnaviria</taxon>
        <taxon>Heunggongvirae</taxon>
        <taxon>Uroviricota</taxon>
        <taxon>Caudoviricetes</taxon>
        <taxon>Crassvirales</taxon>
        <taxon>Suoliviridae</taxon>
        <taxon>Loutivirinae</taxon>
        <taxon>Buchavirus</taxon>
        <taxon>Buchavirus copri</taxon>
    </lineage>
</organism>